<dbReference type="SUPFAM" id="SSF52540">
    <property type="entry name" value="P-loop containing nucleoside triphosphate hydrolases"/>
    <property type="match status" value="1"/>
</dbReference>
<dbReference type="InterPro" id="IPR027417">
    <property type="entry name" value="P-loop_NTPase"/>
</dbReference>
<evidence type="ECO:0000259" key="1">
    <source>
        <dbReference type="Pfam" id="PF13191"/>
    </source>
</evidence>
<gene>
    <name evidence="2" type="ORF">A8U91_02813</name>
</gene>
<sequence length="109" mass="11639">MAGLERSGPCLAGDLVGRDAEREQLATLLDEAGPKVMWVHGVAGIGKSALLQRFVHDAERCGARCLYLDGREVEPTPEGFLVALGEAAQVGIQAPGIWPGFWRGGSRRL</sequence>
<feature type="domain" description="Orc1-like AAA ATPase" evidence="1">
    <location>
        <begin position="15"/>
        <end position="71"/>
    </location>
</feature>
<evidence type="ECO:0000313" key="3">
    <source>
        <dbReference type="Proteomes" id="UP000092504"/>
    </source>
</evidence>
<dbReference type="InterPro" id="IPR041664">
    <property type="entry name" value="AAA_16"/>
</dbReference>
<comment type="caution">
    <text evidence="2">The sequence shown here is derived from an EMBL/GenBank/DDBJ whole genome shotgun (WGS) entry which is preliminary data.</text>
</comment>
<protein>
    <recommendedName>
        <fullName evidence="1">Orc1-like AAA ATPase domain-containing protein</fullName>
    </recommendedName>
</protein>
<accession>A0A1B8NUT4</accession>
<dbReference type="EMBL" id="MAJD01000002">
    <property type="protein sequence ID" value="OBX33771.1"/>
    <property type="molecule type" value="Genomic_DNA"/>
</dbReference>
<dbReference type="Gene3D" id="3.40.50.300">
    <property type="entry name" value="P-loop containing nucleotide triphosphate hydrolases"/>
    <property type="match status" value="1"/>
</dbReference>
<dbReference type="AlphaFoldDB" id="A0A1B8NUT4"/>
<dbReference type="Proteomes" id="UP000092504">
    <property type="component" value="Unassembled WGS sequence"/>
</dbReference>
<dbReference type="Pfam" id="PF13191">
    <property type="entry name" value="AAA_16"/>
    <property type="match status" value="1"/>
</dbReference>
<proteinExistence type="predicted"/>
<reference evidence="2 3" key="1">
    <citation type="submission" date="2016-06" db="EMBL/GenBank/DDBJ databases">
        <title>Genome sequence of halotolerant plant growth promoting strain of Halomonas elongata HEK1 isolated from salterns of Rann of Kutch, Gujarat, India.</title>
        <authorList>
            <person name="Gaba S."/>
            <person name="Singh R.N."/>
            <person name="Abrol S."/>
            <person name="Kaushik R."/>
            <person name="Saxena A.K."/>
        </authorList>
    </citation>
    <scope>NUCLEOTIDE SEQUENCE [LARGE SCALE GENOMIC DNA]</scope>
    <source>
        <strain evidence="2 3">HEK1</strain>
    </source>
</reference>
<organism evidence="2 3">
    <name type="scientific">Halomonas elongata</name>
    <dbReference type="NCBI Taxonomy" id="2746"/>
    <lineage>
        <taxon>Bacteria</taxon>
        <taxon>Pseudomonadati</taxon>
        <taxon>Pseudomonadota</taxon>
        <taxon>Gammaproteobacteria</taxon>
        <taxon>Oceanospirillales</taxon>
        <taxon>Halomonadaceae</taxon>
        <taxon>Halomonas</taxon>
    </lineage>
</organism>
<evidence type="ECO:0000313" key="2">
    <source>
        <dbReference type="EMBL" id="OBX33771.1"/>
    </source>
</evidence>
<name>A0A1B8NUT4_HALEL</name>